<accession>X0WMS8</accession>
<dbReference type="SUPFAM" id="SSF50494">
    <property type="entry name" value="Trypsin-like serine proteases"/>
    <property type="match status" value="1"/>
</dbReference>
<dbReference type="Gene3D" id="2.40.10.10">
    <property type="entry name" value="Trypsin-like serine proteases"/>
    <property type="match status" value="1"/>
</dbReference>
<dbReference type="EMBL" id="BARS01021224">
    <property type="protein sequence ID" value="GAG13981.1"/>
    <property type="molecule type" value="Genomic_DNA"/>
</dbReference>
<sequence length="187" mass="20444">MGTADPDILKVWFHTQNLGAWRPQDINIVDRQGRGLWLEHKIGREVDVVAVPLQVPSDVKIYDMDLALADFDLMLYPSEAVSIIGFPEGLTSGGRLPIWKTGHIASDIDIDWDGKPAFLIDATTKSGMSGSPVIAKRVSIYQTSRGNVVGNAVRFLGIYSGREIGTPGIEVGFVWKPRVVSEILSGQ</sequence>
<dbReference type="InterPro" id="IPR043504">
    <property type="entry name" value="Peptidase_S1_PA_chymotrypsin"/>
</dbReference>
<dbReference type="AlphaFoldDB" id="X0WMS8"/>
<proteinExistence type="predicted"/>
<protein>
    <recommendedName>
        <fullName evidence="2">Serine protease</fullName>
    </recommendedName>
</protein>
<gene>
    <name evidence="1" type="ORF">S01H1_34126</name>
</gene>
<comment type="caution">
    <text evidence="1">The sequence shown here is derived from an EMBL/GenBank/DDBJ whole genome shotgun (WGS) entry which is preliminary data.</text>
</comment>
<dbReference type="InterPro" id="IPR009003">
    <property type="entry name" value="Peptidase_S1_PA"/>
</dbReference>
<organism evidence="1">
    <name type="scientific">marine sediment metagenome</name>
    <dbReference type="NCBI Taxonomy" id="412755"/>
    <lineage>
        <taxon>unclassified sequences</taxon>
        <taxon>metagenomes</taxon>
        <taxon>ecological metagenomes</taxon>
    </lineage>
</organism>
<reference evidence="1" key="1">
    <citation type="journal article" date="2014" name="Front. Microbiol.">
        <title>High frequency of phylogenetically diverse reductive dehalogenase-homologous genes in deep subseafloor sedimentary metagenomes.</title>
        <authorList>
            <person name="Kawai M."/>
            <person name="Futagami T."/>
            <person name="Toyoda A."/>
            <person name="Takaki Y."/>
            <person name="Nishi S."/>
            <person name="Hori S."/>
            <person name="Arai W."/>
            <person name="Tsubouchi T."/>
            <person name="Morono Y."/>
            <person name="Uchiyama I."/>
            <person name="Ito T."/>
            <person name="Fujiyama A."/>
            <person name="Inagaki F."/>
            <person name="Takami H."/>
        </authorList>
    </citation>
    <scope>NUCLEOTIDE SEQUENCE</scope>
    <source>
        <strain evidence="1">Expedition CK06-06</strain>
    </source>
</reference>
<name>X0WMS8_9ZZZZ</name>
<evidence type="ECO:0000313" key="1">
    <source>
        <dbReference type="EMBL" id="GAG13981.1"/>
    </source>
</evidence>
<evidence type="ECO:0008006" key="2">
    <source>
        <dbReference type="Google" id="ProtNLM"/>
    </source>
</evidence>